<proteinExistence type="predicted"/>
<gene>
    <name evidence="2" type="ORF">CNE99_07815</name>
</gene>
<feature type="compositionally biased region" description="Basic and acidic residues" evidence="1">
    <location>
        <begin position="171"/>
        <end position="207"/>
    </location>
</feature>
<reference evidence="2 3" key="1">
    <citation type="submission" date="2017-08" db="EMBL/GenBank/DDBJ databases">
        <title>Fine stratification of microbial communities through a metagenomic profile of the photic zone.</title>
        <authorList>
            <person name="Haro-Moreno J.M."/>
            <person name="Lopez-Perez M."/>
            <person name="De La Torre J."/>
            <person name="Picazo A."/>
            <person name="Camacho A."/>
            <person name="Rodriguez-Valera F."/>
        </authorList>
    </citation>
    <scope>NUCLEOTIDE SEQUENCE [LARGE SCALE GENOMIC DNA]</scope>
    <source>
        <strain evidence="2">MED-G24</strain>
    </source>
</reference>
<name>A0A2A5WMF1_9GAMM</name>
<evidence type="ECO:0000313" key="3">
    <source>
        <dbReference type="Proteomes" id="UP000219327"/>
    </source>
</evidence>
<protein>
    <submittedName>
        <fullName evidence="2">Uncharacterized protein</fullName>
    </submittedName>
</protein>
<dbReference type="AlphaFoldDB" id="A0A2A5WMF1"/>
<dbReference type="EMBL" id="NTKD01000045">
    <property type="protein sequence ID" value="PDH37715.1"/>
    <property type="molecule type" value="Genomic_DNA"/>
</dbReference>
<feature type="region of interest" description="Disordered" evidence="1">
    <location>
        <begin position="165"/>
        <end position="207"/>
    </location>
</feature>
<organism evidence="2 3">
    <name type="scientific">OM182 bacterium MED-G24</name>
    <dbReference type="NCBI Taxonomy" id="1986255"/>
    <lineage>
        <taxon>Bacteria</taxon>
        <taxon>Pseudomonadati</taxon>
        <taxon>Pseudomonadota</taxon>
        <taxon>Gammaproteobacteria</taxon>
        <taxon>OMG group</taxon>
        <taxon>OM182 clade</taxon>
    </lineage>
</organism>
<evidence type="ECO:0000313" key="2">
    <source>
        <dbReference type="EMBL" id="PDH37715.1"/>
    </source>
</evidence>
<accession>A0A2A5WMF1</accession>
<sequence>MLGQKARTIVSNNSEKYVEQTDLDLKIWKELAISKQLLIKTATDVLGISSECSDEELKAALEENMAKVTEADERITNARVENEAKLHELQQQLRSAELAKKLAEEENAELKSKVASAESAMDANKHSTAQEIQKLRAQVEEKSKALKKVNTVLADTPENVAKKLKSLNKKKHDENAARKKAEDDARGLRKTKAEQQAEIESLKEQEEKLKESVKALKDFSETQRGQLIEAVDDDTTVDELPELDEDVLNAIEEEEAEAA</sequence>
<comment type="caution">
    <text evidence="2">The sequence shown here is derived from an EMBL/GenBank/DDBJ whole genome shotgun (WGS) entry which is preliminary data.</text>
</comment>
<evidence type="ECO:0000256" key="1">
    <source>
        <dbReference type="SAM" id="MobiDB-lite"/>
    </source>
</evidence>
<dbReference type="Proteomes" id="UP000219327">
    <property type="component" value="Unassembled WGS sequence"/>
</dbReference>